<comment type="caution">
    <text evidence="6">The sequence shown here is derived from an EMBL/GenBank/DDBJ whole genome shotgun (WGS) entry which is preliminary data.</text>
</comment>
<evidence type="ECO:0000256" key="4">
    <source>
        <dbReference type="ARBA" id="ARBA00023136"/>
    </source>
</evidence>
<keyword evidence="7" id="KW-1185">Reference proteome</keyword>
<feature type="transmembrane region" description="Helical" evidence="5">
    <location>
        <begin position="200"/>
        <end position="218"/>
    </location>
</feature>
<feature type="transmembrane region" description="Helical" evidence="5">
    <location>
        <begin position="70"/>
        <end position="93"/>
    </location>
</feature>
<organism evidence="6 7">
    <name type="scientific">Botryosphaeria dothidea</name>
    <dbReference type="NCBI Taxonomy" id="55169"/>
    <lineage>
        <taxon>Eukaryota</taxon>
        <taxon>Fungi</taxon>
        <taxon>Dikarya</taxon>
        <taxon>Ascomycota</taxon>
        <taxon>Pezizomycotina</taxon>
        <taxon>Dothideomycetes</taxon>
        <taxon>Dothideomycetes incertae sedis</taxon>
        <taxon>Botryosphaeriales</taxon>
        <taxon>Botryosphaeriaceae</taxon>
        <taxon>Botryosphaeria</taxon>
    </lineage>
</organism>
<feature type="transmembrane region" description="Helical" evidence="5">
    <location>
        <begin position="156"/>
        <end position="179"/>
    </location>
</feature>
<feature type="transmembrane region" description="Helical" evidence="5">
    <location>
        <begin position="113"/>
        <end position="136"/>
    </location>
</feature>
<dbReference type="Proteomes" id="UP000572817">
    <property type="component" value="Unassembled WGS sequence"/>
</dbReference>
<evidence type="ECO:0000313" key="7">
    <source>
        <dbReference type="Proteomes" id="UP000572817"/>
    </source>
</evidence>
<dbReference type="OrthoDB" id="3358017at2759"/>
<dbReference type="PANTHER" id="PTHR31465">
    <property type="entry name" value="PROTEIN RTA1-RELATED"/>
    <property type="match status" value="1"/>
</dbReference>
<dbReference type="InterPro" id="IPR007568">
    <property type="entry name" value="RTA1"/>
</dbReference>
<dbReference type="PANTHER" id="PTHR31465:SF35">
    <property type="entry name" value="RTA1 DOMAIN PROTEIN-RELATED"/>
    <property type="match status" value="1"/>
</dbReference>
<evidence type="ECO:0000256" key="2">
    <source>
        <dbReference type="ARBA" id="ARBA00022692"/>
    </source>
</evidence>
<protein>
    <submittedName>
        <fullName evidence="6">Rta1 domain protein</fullName>
    </submittedName>
</protein>
<evidence type="ECO:0000256" key="5">
    <source>
        <dbReference type="SAM" id="Phobius"/>
    </source>
</evidence>
<feature type="transmembrane region" description="Helical" evidence="5">
    <location>
        <begin position="39"/>
        <end position="58"/>
    </location>
</feature>
<gene>
    <name evidence="6" type="ORF">GTA08_BOTSDO02077</name>
</gene>
<accession>A0A8H4J1I9</accession>
<keyword evidence="4 5" id="KW-0472">Membrane</keyword>
<reference evidence="6" key="1">
    <citation type="submission" date="2020-04" db="EMBL/GenBank/DDBJ databases">
        <title>Genome Assembly and Annotation of Botryosphaeria dothidea sdau 11-99, a Latent Pathogen of Apple Fruit Ring Rot in China.</title>
        <authorList>
            <person name="Yu C."/>
            <person name="Diao Y."/>
            <person name="Lu Q."/>
            <person name="Zhao J."/>
            <person name="Cui S."/>
            <person name="Peng C."/>
            <person name="He B."/>
            <person name="Liu H."/>
        </authorList>
    </citation>
    <scope>NUCLEOTIDE SEQUENCE [LARGE SCALE GENOMIC DNA]</scope>
    <source>
        <strain evidence="6">Sdau11-99</strain>
    </source>
</reference>
<feature type="transmembrane region" description="Helical" evidence="5">
    <location>
        <begin position="12"/>
        <end position="32"/>
    </location>
</feature>
<keyword evidence="3 5" id="KW-1133">Transmembrane helix</keyword>
<name>A0A8H4J1I9_9PEZI</name>
<feature type="transmembrane region" description="Helical" evidence="5">
    <location>
        <begin position="238"/>
        <end position="257"/>
    </location>
</feature>
<dbReference type="Pfam" id="PF04479">
    <property type="entry name" value="RTA1"/>
    <property type="match status" value="1"/>
</dbReference>
<dbReference type="AlphaFoldDB" id="A0A8H4J1I9"/>
<dbReference type="EMBL" id="WWBZ02000016">
    <property type="protein sequence ID" value="KAF4310204.1"/>
    <property type="molecule type" value="Genomic_DNA"/>
</dbReference>
<evidence type="ECO:0000313" key="6">
    <source>
        <dbReference type="EMBL" id="KAF4310204.1"/>
    </source>
</evidence>
<evidence type="ECO:0000256" key="3">
    <source>
        <dbReference type="ARBA" id="ARBA00022989"/>
    </source>
</evidence>
<comment type="subcellular location">
    <subcellularLocation>
        <location evidence="1">Membrane</location>
        <topology evidence="1">Multi-pass membrane protein</topology>
    </subcellularLocation>
</comment>
<keyword evidence="2 5" id="KW-0812">Transmembrane</keyword>
<proteinExistence type="predicted"/>
<sequence length="279" mass="31025">MASDGPYKYDPSTTAAVLFAIIFCIPTIWHCIQCVRTRSWYFIALIIGGFFEIIGYTTRAITTKDVDNKAAYIIQTLTILLAPALFAASMYMLLGRLVVVTRSQRLSLIRPNWLTKIFVGGDVLSFLIQCLGGGVLATQATADKPDQSKLDLGENIIVVGLFVQLVFFGLFLIVGGWWARRLRRESSGKNDGSGGVPWKKHFVVLMAASFLVFVRSAFRVIEYLGGSDGYLLSHEWPAYVFDAALMYTVMVLFNTTHPSEVTRFLKMPEGQIEIGLVRG</sequence>
<dbReference type="GO" id="GO:0016020">
    <property type="term" value="C:membrane"/>
    <property type="evidence" value="ECO:0007669"/>
    <property type="project" value="UniProtKB-SubCell"/>
</dbReference>
<evidence type="ECO:0000256" key="1">
    <source>
        <dbReference type="ARBA" id="ARBA00004141"/>
    </source>
</evidence>